<keyword evidence="2" id="KW-1185">Reference proteome</keyword>
<reference evidence="1 2" key="1">
    <citation type="submission" date="2024-05" db="EMBL/GenBank/DDBJ databases">
        <authorList>
            <person name="Wallberg A."/>
        </authorList>
    </citation>
    <scope>NUCLEOTIDE SEQUENCE [LARGE SCALE GENOMIC DNA]</scope>
</reference>
<comment type="caution">
    <text evidence="1">The sequence shown here is derived from an EMBL/GenBank/DDBJ whole genome shotgun (WGS) entry which is preliminary data.</text>
</comment>
<evidence type="ECO:0000313" key="2">
    <source>
        <dbReference type="Proteomes" id="UP001497623"/>
    </source>
</evidence>
<dbReference type="EMBL" id="CAXKWB010052261">
    <property type="protein sequence ID" value="CAL4172584.1"/>
    <property type="molecule type" value="Genomic_DNA"/>
</dbReference>
<organism evidence="1 2">
    <name type="scientific">Meganyctiphanes norvegica</name>
    <name type="common">Northern krill</name>
    <name type="synonym">Thysanopoda norvegica</name>
    <dbReference type="NCBI Taxonomy" id="48144"/>
    <lineage>
        <taxon>Eukaryota</taxon>
        <taxon>Metazoa</taxon>
        <taxon>Ecdysozoa</taxon>
        <taxon>Arthropoda</taxon>
        <taxon>Crustacea</taxon>
        <taxon>Multicrustacea</taxon>
        <taxon>Malacostraca</taxon>
        <taxon>Eumalacostraca</taxon>
        <taxon>Eucarida</taxon>
        <taxon>Euphausiacea</taxon>
        <taxon>Euphausiidae</taxon>
        <taxon>Meganyctiphanes</taxon>
    </lineage>
</organism>
<evidence type="ECO:0000313" key="1">
    <source>
        <dbReference type="EMBL" id="CAL4172584.1"/>
    </source>
</evidence>
<accession>A0AAV2S802</accession>
<proteinExistence type="predicted"/>
<name>A0AAV2S802_MEGNR</name>
<dbReference type="Proteomes" id="UP001497623">
    <property type="component" value="Unassembled WGS sequence"/>
</dbReference>
<dbReference type="AlphaFoldDB" id="A0AAV2S802"/>
<protein>
    <submittedName>
        <fullName evidence="1">Uncharacterized protein</fullName>
    </submittedName>
</protein>
<sequence length="111" mass="13542">MPKQKLSGYLKKILETPYLDKLGNRFMRNRNIFTIHYFPEYPNVRNLASFPIRVAYNNFYRIKKYQHCNRNVFLILEMELAKFYVILFLSSDYLKYFSFEVLESTASHHRQ</sequence>
<gene>
    <name evidence="1" type="ORF">MNOR_LOCUS34284</name>
</gene>